<name>A0A376FEF7_ENTAS</name>
<reference evidence="1 2" key="1">
    <citation type="submission" date="2018-06" db="EMBL/GenBank/DDBJ databases">
        <authorList>
            <consortium name="Pathogen Informatics"/>
            <person name="Doyle S."/>
        </authorList>
    </citation>
    <scope>NUCLEOTIDE SEQUENCE [LARGE SCALE GENOMIC DNA]</scope>
    <source>
        <strain evidence="1 2">NCTC12123</strain>
    </source>
</reference>
<evidence type="ECO:0000313" key="2">
    <source>
        <dbReference type="Proteomes" id="UP000255163"/>
    </source>
</evidence>
<dbReference type="AlphaFoldDB" id="A0A376FEF7"/>
<evidence type="ECO:0000313" key="1">
    <source>
        <dbReference type="EMBL" id="STD22376.1"/>
    </source>
</evidence>
<protein>
    <submittedName>
        <fullName evidence="1">Gene D protein</fullName>
    </submittedName>
</protein>
<gene>
    <name evidence="1" type="ORF">NCTC12123_03252</name>
</gene>
<proteinExistence type="predicted"/>
<organism evidence="1 2">
    <name type="scientific">Enterobacter asburiae</name>
    <dbReference type="NCBI Taxonomy" id="61645"/>
    <lineage>
        <taxon>Bacteria</taxon>
        <taxon>Pseudomonadati</taxon>
        <taxon>Pseudomonadota</taxon>
        <taxon>Gammaproteobacteria</taxon>
        <taxon>Enterobacterales</taxon>
        <taxon>Enterobacteriaceae</taxon>
        <taxon>Enterobacter</taxon>
        <taxon>Enterobacter cloacae complex</taxon>
    </lineage>
</organism>
<accession>A0A376FEF7</accession>
<dbReference type="Proteomes" id="UP000255163">
    <property type="component" value="Unassembled WGS sequence"/>
</dbReference>
<sequence length="49" mass="5376">MAEMNSTAQAASALTGVSDVLSPVFTLWYLQKNITTDIAPLCHPRDLQR</sequence>
<dbReference type="EMBL" id="UFYI01000007">
    <property type="protein sequence ID" value="STD22376.1"/>
    <property type="molecule type" value="Genomic_DNA"/>
</dbReference>